<reference evidence="1 2" key="1">
    <citation type="journal article" date="2007" name="Appl. Environ. Microbiol.">
        <title>Rhizobial factors required for stem nodule maturation and maintenance in Sesbania rostrata-Azorhizobium caulinodans ORS571 symbiosis.</title>
        <authorList>
            <person name="Suzuki S."/>
            <person name="Aono T."/>
            <person name="Lee KB."/>
            <person name="Suzuki T."/>
            <person name="Liu CT."/>
            <person name="Miwa H."/>
            <person name="Wakao S."/>
            <person name="Iki T."/>
            <person name="Oyaizu H."/>
        </authorList>
    </citation>
    <scope>NUCLEOTIDE SEQUENCE [LARGE SCALE GENOMIC DNA]</scope>
    <source>
        <strain evidence="2">ATCC 43989 / DSM 5975 / JCM 20966 / LMG 6465 / NBRC 14845 / NCIMB 13405 / ORS 571</strain>
    </source>
</reference>
<name>A8I4V4_AZOC5</name>
<dbReference type="PANTHER" id="PTHR46656:SF3">
    <property type="entry name" value="PUTATIVE-RELATED"/>
    <property type="match status" value="1"/>
</dbReference>
<sequence>MANNFERYSSAIPAVLDGGRIALGREDEAPAARRPVRIFHEQPGDRAAQGASAWVRALKRGVERLGQSMTGARWARRRARWSARYILARTWLSTHLPLPPRRGVRFLGYVEGSLGLGHTLRTQIRAYAQYSRCFSIYPFRLGIERRMIGPYLPEHYDLFRRYEVTVLDLATDQLPHLYGHISQMLLKDSYVVLRTFWELPAAPQAWGALLEPIDEIWVPNSFVGDAFRPIFSGAIHVVPPCVDVTDGPFLERADLGLSPEAFYVLFSFDYHSSTARKNPLAVVRAFTEAFPQANRDVRLIIKTIGDHTLHQATHDALQQAAEADPRIHIIHQDIPRQQMVSLIRACDCYVSLHRSEGFGSGMAEALLFGRRVVGTNFSGNTDFLTEETGYPVEYDLVPVAAGDYSWSEGQVWAEPRHDSAVAALRAAYFDGPAADARAAAGAALIRSTYGVDAVGAAIAARIETLRAERRALKGSRRG</sequence>
<dbReference type="HOGENOM" id="CLU_036861_1_0_5"/>
<dbReference type="PANTHER" id="PTHR46656">
    <property type="entry name" value="PUTATIVE-RELATED"/>
    <property type="match status" value="1"/>
</dbReference>
<keyword evidence="1" id="KW-0808">Transferase</keyword>
<dbReference type="Proteomes" id="UP000000270">
    <property type="component" value="Chromosome"/>
</dbReference>
<dbReference type="SUPFAM" id="SSF53756">
    <property type="entry name" value="UDP-Glycosyltransferase/glycogen phosphorylase"/>
    <property type="match status" value="1"/>
</dbReference>
<keyword evidence="2" id="KW-1185">Reference proteome</keyword>
<proteinExistence type="predicted"/>
<reference evidence="1 2" key="3">
    <citation type="journal article" date="2008" name="BMC Genomics">
        <title>The genome of the versatile nitrogen fixer Azorhizobium caulinodans ORS571.</title>
        <authorList>
            <person name="Lee KB."/>
            <person name="Backer P.D."/>
            <person name="Aono T."/>
            <person name="Liu CT."/>
            <person name="Suzuki S."/>
            <person name="Suzuki T."/>
            <person name="Kaneko T."/>
            <person name="Yamada M."/>
            <person name="Tabata S."/>
            <person name="Kupfer D.M."/>
            <person name="Najar F.Z."/>
            <person name="Wiley G.B."/>
            <person name="Roe B."/>
            <person name="Binnewies T.T."/>
            <person name="Ussery D.W."/>
            <person name="D'Haeze W."/>
            <person name="Herder J.D."/>
            <person name="Gevers D."/>
            <person name="Vereecke D."/>
            <person name="Holsters M."/>
            <person name="Oyaizu H."/>
        </authorList>
    </citation>
    <scope>NUCLEOTIDE SEQUENCE [LARGE SCALE GENOMIC DNA]</scope>
    <source>
        <strain evidence="2">ATCC 43989 / DSM 5975 / JCM 20966 / LMG 6465 / NBRC 14845 / NCIMB 13405 / ORS 571</strain>
    </source>
</reference>
<gene>
    <name evidence="1" type="ordered locus">AZC_1777</name>
</gene>
<dbReference type="Gene3D" id="3.40.50.2000">
    <property type="entry name" value="Glycogen Phosphorylase B"/>
    <property type="match status" value="1"/>
</dbReference>
<dbReference type="EMBL" id="AP009384">
    <property type="protein sequence ID" value="BAF87775.1"/>
    <property type="molecule type" value="Genomic_DNA"/>
</dbReference>
<evidence type="ECO:0000313" key="1">
    <source>
        <dbReference type="EMBL" id="BAF87775.1"/>
    </source>
</evidence>
<dbReference type="eggNOG" id="COG0438">
    <property type="taxonomic scope" value="Bacteria"/>
</dbReference>
<dbReference type="KEGG" id="azc:AZC_1777"/>
<reference evidence="1 2" key="4">
    <citation type="journal article" date="2009" name="Appl. Environ. Microbiol.">
        <title>Comparative genome-wide transcriptional profiling of Azorhizobium caulinodans ORS571 grown under free-living and symbiotic conditions.</title>
        <authorList>
            <person name="Tsukada S."/>
            <person name="Aono T."/>
            <person name="Akiba N."/>
            <person name="Lee KB."/>
            <person name="Liu CT."/>
            <person name="Toyazaki H."/>
            <person name="Oyaizu H."/>
        </authorList>
    </citation>
    <scope>NUCLEOTIDE SEQUENCE [LARGE SCALE GENOMIC DNA]</scope>
    <source>
        <strain evidence="2">ATCC 43989 / DSM 5975 / JCM 20966 / LMG 6465 / NBRC 14845 / NCIMB 13405 / ORS 571</strain>
    </source>
</reference>
<dbReference type="GO" id="GO:0016740">
    <property type="term" value="F:transferase activity"/>
    <property type="evidence" value="ECO:0007669"/>
    <property type="project" value="UniProtKB-KW"/>
</dbReference>
<dbReference type="STRING" id="438753.AZC_1777"/>
<reference evidence="1 2" key="5">
    <citation type="journal article" date="2010" name="Appl. Environ. Microbiol.">
        <title>phrR-like gene praR of Azorhizobium caulinodans ORS571 is essential for symbiosis with Sesbania rostrata and is involved in expression of reb genes.</title>
        <authorList>
            <person name="Akiba N."/>
            <person name="Aono T."/>
            <person name="Toyazaki H."/>
            <person name="Sato S."/>
            <person name="Oyaizu H."/>
        </authorList>
    </citation>
    <scope>NUCLEOTIDE SEQUENCE [LARGE SCALE GENOMIC DNA]</scope>
    <source>
        <strain evidence="2">ATCC 43989 / DSM 5975 / JCM 20966 / LMG 6465 / NBRC 14845 / NCIMB 13405 / ORS 571</strain>
    </source>
</reference>
<evidence type="ECO:0000313" key="2">
    <source>
        <dbReference type="Proteomes" id="UP000000270"/>
    </source>
</evidence>
<organism evidence="1 2">
    <name type="scientific">Azorhizobium caulinodans (strain ATCC 43989 / DSM 5975 / JCM 20966 / LMG 6465 / NBRC 14845 / NCIMB 13405 / ORS 571)</name>
    <dbReference type="NCBI Taxonomy" id="438753"/>
    <lineage>
        <taxon>Bacteria</taxon>
        <taxon>Pseudomonadati</taxon>
        <taxon>Pseudomonadota</taxon>
        <taxon>Alphaproteobacteria</taxon>
        <taxon>Hyphomicrobiales</taxon>
        <taxon>Xanthobacteraceae</taxon>
        <taxon>Azorhizobium</taxon>
    </lineage>
</organism>
<reference evidence="2" key="2">
    <citation type="submission" date="2007-04" db="EMBL/GenBank/DDBJ databases">
        <title>Complete genome sequence of the nitrogen-fixing bacterium Azorhizobium caulinodans ORS571.</title>
        <authorList>
            <person name="Lee K.B."/>
            <person name="Backer P.D."/>
            <person name="Aono T."/>
            <person name="Liu C.T."/>
            <person name="Suzuki S."/>
            <person name="Suzuki T."/>
            <person name="Kaneko T."/>
            <person name="Yamada M."/>
            <person name="Tabata S."/>
            <person name="Kupfer D.M."/>
            <person name="Najar F.Z."/>
            <person name="Wiley G.B."/>
            <person name="Roe B."/>
            <person name="Binnewies T."/>
            <person name="Ussery D."/>
            <person name="Vereecke D."/>
            <person name="Gevers D."/>
            <person name="Holsters M."/>
            <person name="Oyaizu H."/>
        </authorList>
    </citation>
    <scope>NUCLEOTIDE SEQUENCE [LARGE SCALE GENOMIC DNA]</scope>
    <source>
        <strain evidence="2">ATCC 43989 / DSM 5975 / JCM 20966 / LMG 6465 / NBRC 14845 / NCIMB 13405 / ORS 571</strain>
    </source>
</reference>
<dbReference type="CAZy" id="GT4">
    <property type="family name" value="Glycosyltransferase Family 4"/>
</dbReference>
<reference evidence="1 2" key="6">
    <citation type="journal article" date="2011" name="Appl. Environ. Microbiol.">
        <title>Involvement of the azorhizobial chromosome partition gene (parA) in the onset of bacteroid differentiation during Sesbania rostrata stem nodule development.</title>
        <authorList>
            <person name="Liu CT."/>
            <person name="Lee KB."/>
            <person name="Wang YS."/>
            <person name="Peng MH."/>
            <person name="Lee KT."/>
            <person name="Suzuki S."/>
            <person name="Suzuki T."/>
            <person name="Oyaizu H."/>
        </authorList>
    </citation>
    <scope>NUCLEOTIDE SEQUENCE [LARGE SCALE GENOMIC DNA]</scope>
    <source>
        <strain evidence="2">ATCC 43989 / DSM 5975 / JCM 20966 / LMG 6465 / NBRC 14845 / NCIMB 13405 / ORS 571</strain>
    </source>
</reference>
<dbReference type="Pfam" id="PF13692">
    <property type="entry name" value="Glyco_trans_1_4"/>
    <property type="match status" value="1"/>
</dbReference>
<dbReference type="AlphaFoldDB" id="A8I4V4"/>
<accession>A8I4V4</accession>
<protein>
    <submittedName>
        <fullName evidence="1">Putative glycosyltransferase</fullName>
    </submittedName>
</protein>